<feature type="domain" description="Carrier" evidence="3">
    <location>
        <begin position="521"/>
        <end position="596"/>
    </location>
</feature>
<dbReference type="AlphaFoldDB" id="A0A2P8FI91"/>
<dbReference type="Pfam" id="PF13193">
    <property type="entry name" value="AMP-binding_C"/>
    <property type="match status" value="1"/>
</dbReference>
<evidence type="ECO:0000256" key="2">
    <source>
        <dbReference type="ARBA" id="ARBA00022553"/>
    </source>
</evidence>
<dbReference type="SUPFAM" id="SSF47336">
    <property type="entry name" value="ACP-like"/>
    <property type="match status" value="1"/>
</dbReference>
<gene>
    <name evidence="4" type="ORF">CLV60_12232</name>
</gene>
<evidence type="ECO:0000256" key="1">
    <source>
        <dbReference type="ARBA" id="ARBA00022450"/>
    </source>
</evidence>
<dbReference type="Gene3D" id="1.10.1200.10">
    <property type="entry name" value="ACP-like"/>
    <property type="match status" value="1"/>
</dbReference>
<dbReference type="SUPFAM" id="SSF56801">
    <property type="entry name" value="Acetyl-CoA synthetase-like"/>
    <property type="match status" value="1"/>
</dbReference>
<organism evidence="4 5">
    <name type="scientific">Dyadobacter jiangsuensis</name>
    <dbReference type="NCBI Taxonomy" id="1591085"/>
    <lineage>
        <taxon>Bacteria</taxon>
        <taxon>Pseudomonadati</taxon>
        <taxon>Bacteroidota</taxon>
        <taxon>Cytophagia</taxon>
        <taxon>Cytophagales</taxon>
        <taxon>Spirosomataceae</taxon>
        <taxon>Dyadobacter</taxon>
    </lineage>
</organism>
<dbReference type="InterPro" id="IPR009081">
    <property type="entry name" value="PP-bd_ACP"/>
</dbReference>
<dbReference type="InterPro" id="IPR013120">
    <property type="entry name" value="FAR_NAD-bd"/>
</dbReference>
<dbReference type="PROSITE" id="PS00455">
    <property type="entry name" value="AMP_BINDING"/>
    <property type="match status" value="1"/>
</dbReference>
<dbReference type="FunFam" id="3.40.50.980:FF:000001">
    <property type="entry name" value="Non-ribosomal peptide synthetase"/>
    <property type="match status" value="1"/>
</dbReference>
<keyword evidence="1" id="KW-0596">Phosphopantetheine</keyword>
<dbReference type="Gene3D" id="3.30.300.30">
    <property type="match status" value="1"/>
</dbReference>
<dbReference type="InterPro" id="IPR020845">
    <property type="entry name" value="AMP-binding_CS"/>
</dbReference>
<dbReference type="RefSeq" id="WP_106599290.1">
    <property type="nucleotide sequence ID" value="NZ_PYAS01000022.1"/>
</dbReference>
<dbReference type="PRINTS" id="PR00154">
    <property type="entry name" value="AMPBINDING"/>
</dbReference>
<dbReference type="GO" id="GO:0031177">
    <property type="term" value="F:phosphopantetheine binding"/>
    <property type="evidence" value="ECO:0007669"/>
    <property type="project" value="InterPro"/>
</dbReference>
<proteinExistence type="predicted"/>
<evidence type="ECO:0000313" key="4">
    <source>
        <dbReference type="EMBL" id="PSL21415.1"/>
    </source>
</evidence>
<dbReference type="Gene3D" id="3.40.50.980">
    <property type="match status" value="2"/>
</dbReference>
<dbReference type="InterPro" id="IPR000873">
    <property type="entry name" value="AMP-dep_synth/lig_dom"/>
</dbReference>
<comment type="caution">
    <text evidence="4">The sequence shown here is derived from an EMBL/GenBank/DDBJ whole genome shotgun (WGS) entry which is preliminary data.</text>
</comment>
<dbReference type="Proteomes" id="UP000241964">
    <property type="component" value="Unassembled WGS sequence"/>
</dbReference>
<reference evidence="4 5" key="1">
    <citation type="submission" date="2018-03" db="EMBL/GenBank/DDBJ databases">
        <title>Genomic Encyclopedia of Archaeal and Bacterial Type Strains, Phase II (KMG-II): from individual species to whole genera.</title>
        <authorList>
            <person name="Goeker M."/>
        </authorList>
    </citation>
    <scope>NUCLEOTIDE SEQUENCE [LARGE SCALE GENOMIC DNA]</scope>
    <source>
        <strain evidence="4 5">DSM 29057</strain>
    </source>
</reference>
<accession>A0A2P8FI91</accession>
<dbReference type="InterPro" id="IPR020806">
    <property type="entry name" value="PKS_PP-bd"/>
</dbReference>
<dbReference type="InterPro" id="IPR020459">
    <property type="entry name" value="AMP-binding"/>
</dbReference>
<dbReference type="Pfam" id="PF00550">
    <property type="entry name" value="PP-binding"/>
    <property type="match status" value="1"/>
</dbReference>
<dbReference type="Gene3D" id="3.40.50.720">
    <property type="entry name" value="NAD(P)-binding Rossmann-like Domain"/>
    <property type="match status" value="1"/>
</dbReference>
<protein>
    <submittedName>
        <fullName evidence="4">Amino acid adenylation domain-containing protein/thioester reductase-like protein</fullName>
    </submittedName>
</protein>
<dbReference type="NCBIfam" id="TIGR01746">
    <property type="entry name" value="Thioester-redct"/>
    <property type="match status" value="1"/>
</dbReference>
<dbReference type="PANTHER" id="PTHR44845">
    <property type="entry name" value="CARRIER DOMAIN-CONTAINING PROTEIN"/>
    <property type="match status" value="1"/>
</dbReference>
<dbReference type="InterPro" id="IPR036291">
    <property type="entry name" value="NAD(P)-bd_dom_sf"/>
</dbReference>
<dbReference type="InterPro" id="IPR010071">
    <property type="entry name" value="AA_adenyl_dom"/>
</dbReference>
<keyword evidence="2" id="KW-0597">Phosphoprotein</keyword>
<dbReference type="Pfam" id="PF00501">
    <property type="entry name" value="AMP-binding"/>
    <property type="match status" value="1"/>
</dbReference>
<dbReference type="OrthoDB" id="4317020at2"/>
<dbReference type="InterPro" id="IPR025110">
    <property type="entry name" value="AMP-bd_C"/>
</dbReference>
<dbReference type="Gene3D" id="2.30.38.10">
    <property type="entry name" value="Luciferase, Domain 3"/>
    <property type="match status" value="1"/>
</dbReference>
<evidence type="ECO:0000259" key="3">
    <source>
        <dbReference type="PROSITE" id="PS50075"/>
    </source>
</evidence>
<dbReference type="PANTHER" id="PTHR44845:SF6">
    <property type="entry name" value="BETA-ALANINE-ACTIVATING ENZYME"/>
    <property type="match status" value="1"/>
</dbReference>
<dbReference type="SUPFAM" id="SSF51735">
    <property type="entry name" value="NAD(P)-binding Rossmann-fold domains"/>
    <property type="match status" value="1"/>
</dbReference>
<keyword evidence="5" id="KW-1185">Reference proteome</keyword>
<dbReference type="InterPro" id="IPR010080">
    <property type="entry name" value="Thioester_reductase-like_dom"/>
</dbReference>
<dbReference type="EMBL" id="PYAS01000022">
    <property type="protein sequence ID" value="PSL21415.1"/>
    <property type="molecule type" value="Genomic_DNA"/>
</dbReference>
<dbReference type="InterPro" id="IPR045851">
    <property type="entry name" value="AMP-bd_C_sf"/>
</dbReference>
<dbReference type="PROSITE" id="PS50075">
    <property type="entry name" value="CARRIER"/>
    <property type="match status" value="1"/>
</dbReference>
<name>A0A2P8FI91_9BACT</name>
<dbReference type="SMART" id="SM00823">
    <property type="entry name" value="PKS_PP"/>
    <property type="match status" value="1"/>
</dbReference>
<evidence type="ECO:0000313" key="5">
    <source>
        <dbReference type="Proteomes" id="UP000241964"/>
    </source>
</evidence>
<dbReference type="FunFam" id="3.40.50.12780:FF:000012">
    <property type="entry name" value="Non-ribosomal peptide synthetase"/>
    <property type="match status" value="1"/>
</dbReference>
<dbReference type="NCBIfam" id="TIGR01733">
    <property type="entry name" value="AA-adenyl-dom"/>
    <property type="match status" value="1"/>
</dbReference>
<dbReference type="InterPro" id="IPR036736">
    <property type="entry name" value="ACP-like_sf"/>
</dbReference>
<dbReference type="Pfam" id="PF07993">
    <property type="entry name" value="NAD_binding_4"/>
    <property type="match status" value="1"/>
</dbReference>
<sequence length="1024" mass="113575">MDNKQTNAALLYGRDSTLLDLFTNSVRKHPERTAVASDGTSITFSQLDVASNKIAHCLLAAGVGRSSLIPIWLDRSVDLIVSIIGVLKAGAAYVPVDQAYPPNRLAYILSDAGGQLVITDHYHKTFLPQNSRAITLTDQDVQQQAIGPVNVAVLPEDLAYVIYTSGSTGNPKGVMVAHGSIQNLVGWHNVHFGVTAESRLSFVAGTSFDIAVWEIWSSLAAGSALYIANNEERTNADGLLDYYERHSITHGFAPTVLVPDIVLNTTARKLSLSYLFTGGEKLKPVDTKRISYNLIDYYGPTECTVFATYAKVNRPEGAYVSTIGKPLANIQAHIVNPQMQPLPAGQIGELCIGGVCLAKGYWNNPELTAGKFIDNPFRANEKLYKTGDLARWLPDGDIEFIGRIDNQVKIKGYRIELGEVETVLLKAPHVGAAAVIAKENSRQNKMLIAFIVPAPGELISDEKAAAKAIRQYLKEELPGYMIPTHFAFLDKMPLNTNGKTDTRRLHEMQLRDISVDGLIAGPASKMQECIACIWSELLDRAAVDITDNFFDIGGDSLLVAVAAADISKMLKVKVYLRDIYQFPTIEALAAMLSKRKEVTANIPLEDAEPVTELQNDVYLAPGTVIHGTFDRSVLKNPHHVFLTGITGFVGIHLLHELLVRTDAVIHCLIRARNTFDAWMKIDGTINKFNLTIDEGLKTRIIPVVGDLTQPEMGLPRDHYDELSGSIDIIYHSASSVNFIEPYSYNKVPNVDGLRRIIKFAGNIRLKCLALMSTISVYSWGHKFTHKTVMTEQDDIKQNILSVSKDIGYVRSKYVMEAIADLAASEGLPVVTYRLGYAICHSTTGAFAPYQWWSNLVKVCLRYNSYPDLIELREGLITVDYIAESVVHITGNPDCLGLKFNLIASPSENLTLKQFFLLLQKYYTVTLQPLPYLEWRAQWENDSTCELYPLTSLFKDNMYEGLSTVELYQNTYIWDNAQTKTFLEGSGIQEPVFDKKLLDAYLHYLGVLLEARQESESTDALLTTP</sequence>
<dbReference type="CDD" id="cd05930">
    <property type="entry name" value="A_NRPS"/>
    <property type="match status" value="1"/>
</dbReference>